<reference evidence="1 2" key="1">
    <citation type="journal article" date="2010" name="Nat. Biotechnol.">
        <title>Genome sequence of the model mushroom Schizophyllum commune.</title>
        <authorList>
            <person name="Ohm R.A."/>
            <person name="de Jong J.F."/>
            <person name="Lugones L.G."/>
            <person name="Aerts A."/>
            <person name="Kothe E."/>
            <person name="Stajich J.E."/>
            <person name="de Vries R.P."/>
            <person name="Record E."/>
            <person name="Levasseur A."/>
            <person name="Baker S.E."/>
            <person name="Bartholomew K.A."/>
            <person name="Coutinho P.M."/>
            <person name="Erdmann S."/>
            <person name="Fowler T.J."/>
            <person name="Gathman A.C."/>
            <person name="Lombard V."/>
            <person name="Henrissat B."/>
            <person name="Knabe N."/>
            <person name="Kuees U."/>
            <person name="Lilly W.W."/>
            <person name="Lindquist E."/>
            <person name="Lucas S."/>
            <person name="Magnuson J.K."/>
            <person name="Piumi F."/>
            <person name="Raudaskoski M."/>
            <person name="Salamov A."/>
            <person name="Schmutz J."/>
            <person name="Schwarze F.W.M.R."/>
            <person name="vanKuyk P.A."/>
            <person name="Horton J.S."/>
            <person name="Grigoriev I.V."/>
            <person name="Woesten H.A.B."/>
        </authorList>
    </citation>
    <scope>NUCLEOTIDE SEQUENCE [LARGE SCALE GENOMIC DNA]</scope>
    <source>
        <strain evidence="2">H4-8 / FGSC 9210</strain>
    </source>
</reference>
<dbReference type="InterPro" id="IPR046341">
    <property type="entry name" value="SET_dom_sf"/>
</dbReference>
<dbReference type="AlphaFoldDB" id="D8Q2P2"/>
<dbReference type="GeneID" id="9592740"/>
<accession>D8Q2P2</accession>
<dbReference type="VEuPathDB" id="FungiDB:SCHCODRAFT_01187814"/>
<dbReference type="InParanoid" id="D8Q2P2"/>
<protein>
    <recommendedName>
        <fullName evidence="3">SET domain-containing protein</fullName>
    </recommendedName>
</protein>
<proteinExistence type="predicted"/>
<dbReference type="EMBL" id="GL377305">
    <property type="protein sequence ID" value="EFI98161.1"/>
    <property type="molecule type" value="Genomic_DNA"/>
</dbReference>
<dbReference type="OrthoDB" id="3063971at2759"/>
<dbReference type="Gene3D" id="2.170.270.10">
    <property type="entry name" value="SET domain"/>
    <property type="match status" value="1"/>
</dbReference>
<evidence type="ECO:0008006" key="3">
    <source>
        <dbReference type="Google" id="ProtNLM"/>
    </source>
</evidence>
<dbReference type="PANTHER" id="PTHR47332:SF4">
    <property type="entry name" value="SET DOMAIN-CONTAINING PROTEIN 5"/>
    <property type="match status" value="1"/>
</dbReference>
<dbReference type="Proteomes" id="UP000007431">
    <property type="component" value="Unassembled WGS sequence"/>
</dbReference>
<sequence length="839" mass="93541">MVWTTIPIDYVEFDEHTDMERLDPWTPVLRTSDLAHRVAPSAGKDLGVFATRAIQAGKLTLAERPLLLAPRRIPTVPGLPHHFTAAQRTRASMAEWEKHLEISVKRMLPERRDAFMKLANCHEQDGSGPIVGRVRTNAFGAAGLRYCGDESESGAYAAFNLPTFFGRLRAVRDVSAGEEITIAYMNKLLLPFTKHQEFLAPYGFTCACETCIAGEASDSRRAGLRTSASSGSPTSSGGLLQSYPQQMQPIKDEGLQAELLYYNVLFHTAELLKKHGHQEECFAYVQELKQFDDAILVSRVTAPLSAALRKPVGRAFLLNLDYTHVCSPLSKCLTSDIKNSLTVSVSTRHRKMQALLERASLLASIDRQRSGVIPSAGEILELDSISLQLCDALDTIGNCELDHLINRQLVLNRSFTSPVRRLAPEILSRIFIYFASTVGDPYNRSKVITATVACVCVAWRMTTWSTPQLWTHICSTVESSPPVADLDYAARARLADGLPLHIRHFRLDQGEAVQRFLAQLRPFSSRWRTLHLSGSHIFLTMQPPLDLPILTEAWISIEGPAVSRPLLLLENASHLQKLDIDLAVYPSNLDETDDWSSFSFPSLANFTELESLSVYVESAIMVGPQLELYLRELRHLAPTLVVLNLDRGYLADEPSCIMDPIHMVSLREINLQAAAACKVLEYLIAPLVEKMDIGISDDTEPSVFPPLLHFLSHPANKRNRQLARLTLNHIGVEDTSTLLRCMEQLGERQELRVQELGDLSTVLTRELLDRMCCSEDHPTLLPKLARLTIRARKPSMLASIAKELHRMVKSREGMCVSGGIRVAALEHFEVIQGAAAYDY</sequence>
<dbReference type="eggNOG" id="KOG2084">
    <property type="taxonomic scope" value="Eukaryota"/>
</dbReference>
<name>D8Q2P2_SCHCM</name>
<dbReference type="InterPro" id="IPR053185">
    <property type="entry name" value="SET_domain_protein"/>
</dbReference>
<keyword evidence="2" id="KW-1185">Reference proteome</keyword>
<evidence type="ECO:0000313" key="2">
    <source>
        <dbReference type="Proteomes" id="UP000007431"/>
    </source>
</evidence>
<feature type="non-terminal residue" evidence="1">
    <location>
        <position position="839"/>
    </location>
</feature>
<evidence type="ECO:0000313" key="1">
    <source>
        <dbReference type="EMBL" id="EFI98161.1"/>
    </source>
</evidence>
<organism evidence="2">
    <name type="scientific">Schizophyllum commune (strain H4-8 / FGSC 9210)</name>
    <name type="common">Split gill fungus</name>
    <dbReference type="NCBI Taxonomy" id="578458"/>
    <lineage>
        <taxon>Eukaryota</taxon>
        <taxon>Fungi</taxon>
        <taxon>Dikarya</taxon>
        <taxon>Basidiomycota</taxon>
        <taxon>Agaricomycotina</taxon>
        <taxon>Agaricomycetes</taxon>
        <taxon>Agaricomycetidae</taxon>
        <taxon>Agaricales</taxon>
        <taxon>Schizophyllaceae</taxon>
        <taxon>Schizophyllum</taxon>
    </lineage>
</organism>
<dbReference type="KEGG" id="scm:SCHCO_01187814"/>
<dbReference type="HOGENOM" id="CLU_338932_0_0_1"/>
<gene>
    <name evidence="1" type="ORF">SCHCODRAFT_107557</name>
</gene>
<dbReference type="SUPFAM" id="SSF82199">
    <property type="entry name" value="SET domain"/>
    <property type="match status" value="1"/>
</dbReference>
<dbReference type="PANTHER" id="PTHR47332">
    <property type="entry name" value="SET DOMAIN-CONTAINING PROTEIN 5"/>
    <property type="match status" value="1"/>
</dbReference>